<dbReference type="PANTHER" id="PTHR39652">
    <property type="entry name" value="UPF0201 PROTEIN TK1335"/>
    <property type="match status" value="1"/>
</dbReference>
<proteinExistence type="inferred from homology"/>
<evidence type="ECO:0000313" key="2">
    <source>
        <dbReference type="EMBL" id="RLE50387.1"/>
    </source>
</evidence>
<comment type="caution">
    <text evidence="2">The sequence shown here is derived from an EMBL/GenBank/DDBJ whole genome shotgun (WGS) entry which is preliminary data.</text>
</comment>
<dbReference type="NCBIfam" id="NF001687">
    <property type="entry name" value="PRK00447.1"/>
    <property type="match status" value="1"/>
</dbReference>
<dbReference type="InterPro" id="IPR002739">
    <property type="entry name" value="PAB1135-like"/>
</dbReference>
<organism evidence="2 3">
    <name type="scientific">Thermoproteota archaeon</name>
    <dbReference type="NCBI Taxonomy" id="2056631"/>
    <lineage>
        <taxon>Archaea</taxon>
        <taxon>Thermoproteota</taxon>
    </lineage>
</organism>
<dbReference type="Pfam" id="PF01877">
    <property type="entry name" value="RNA_binding"/>
    <property type="match status" value="1"/>
</dbReference>
<evidence type="ECO:0000256" key="1">
    <source>
        <dbReference type="HAMAP-Rule" id="MF_01112"/>
    </source>
</evidence>
<reference evidence="2 3" key="1">
    <citation type="submission" date="2018-06" db="EMBL/GenBank/DDBJ databases">
        <title>Extensive metabolic versatility and redundancy in microbially diverse, dynamic hydrothermal sediments.</title>
        <authorList>
            <person name="Dombrowski N."/>
            <person name="Teske A."/>
            <person name="Baker B.J."/>
        </authorList>
    </citation>
    <scope>NUCLEOTIDE SEQUENCE [LARGE SCALE GENOMIC DNA]</scope>
    <source>
        <strain evidence="2">B30_G17</strain>
    </source>
</reference>
<dbReference type="Gene3D" id="3.30.1440.10">
    <property type="match status" value="1"/>
</dbReference>
<dbReference type="SUPFAM" id="SSF55282">
    <property type="entry name" value="RL5-like"/>
    <property type="match status" value="1"/>
</dbReference>
<accession>A0A497ET31</accession>
<dbReference type="AlphaFoldDB" id="A0A497ET31"/>
<dbReference type="EMBL" id="QMQY01000063">
    <property type="protein sequence ID" value="RLE50387.1"/>
    <property type="molecule type" value="Genomic_DNA"/>
</dbReference>
<protein>
    <recommendedName>
        <fullName evidence="1">UPF0201 protein DRJ21_01740</fullName>
    </recommendedName>
</protein>
<gene>
    <name evidence="2" type="ORF">DRJ21_01740</name>
</gene>
<evidence type="ECO:0000313" key="3">
    <source>
        <dbReference type="Proteomes" id="UP000281962"/>
    </source>
</evidence>
<dbReference type="Proteomes" id="UP000281962">
    <property type="component" value="Unassembled WGS sequence"/>
</dbReference>
<dbReference type="InterPro" id="IPR022803">
    <property type="entry name" value="Ribosomal_uL5_dom_sf"/>
</dbReference>
<sequence>MKMLKVIVEAEVKPTEDIEKVKKAILNVFEPSEIKIEDRMGRKFVIAVGVGANCLLKLHSLLRREQILDAARKMMKRWSMQDKVIFFLNKQAAFMGHLSFCLPERESPLGPIRFEISCKNSKEVIDWLAPPTSRGKPLFEREPPK</sequence>
<dbReference type="PANTHER" id="PTHR39652:SF1">
    <property type="entry name" value="UPF0201 PROTEIN TK1335"/>
    <property type="match status" value="1"/>
</dbReference>
<dbReference type="HAMAP" id="MF_01112">
    <property type="entry name" value="UPF0201"/>
    <property type="match status" value="1"/>
</dbReference>
<comment type="similarity">
    <text evidence="1">Belongs to the UPF0201 family.</text>
</comment>
<name>A0A497ET31_9CREN</name>